<name>L8MWE3_9CYAN</name>
<keyword evidence="2" id="KW-1185">Reference proteome</keyword>
<gene>
    <name evidence="1" type="ORF">Pse7429DRAFT_3140</name>
</gene>
<dbReference type="Proteomes" id="UP000011201">
    <property type="component" value="Unassembled WGS sequence"/>
</dbReference>
<evidence type="ECO:0000313" key="1">
    <source>
        <dbReference type="EMBL" id="ELS31796.1"/>
    </source>
</evidence>
<dbReference type="PATRIC" id="fig|927668.3.peg.3472"/>
<reference evidence="1 2" key="1">
    <citation type="journal article" date="2013" name="Proc. Natl. Acad. Sci. U.S.A.">
        <title>Improving the coverage of the cyanobacterial phylum using diversity-driven genome sequencing.</title>
        <authorList>
            <person name="Shih P.M."/>
            <person name="Wu D."/>
            <person name="Latifi A."/>
            <person name="Axen S.D."/>
            <person name="Fewer D.P."/>
            <person name="Talla E."/>
            <person name="Calteau A."/>
            <person name="Cai F."/>
            <person name="Tandeau de Marsac N."/>
            <person name="Rippka R."/>
            <person name="Herdman M."/>
            <person name="Sivonen K."/>
            <person name="Coursin T."/>
            <person name="Laurent T."/>
            <person name="Goodwin L."/>
            <person name="Nolan M."/>
            <person name="Davenport K.W."/>
            <person name="Han C.S."/>
            <person name="Rubin E.M."/>
            <person name="Eisen J.A."/>
            <person name="Woyke T."/>
            <person name="Gugger M."/>
            <person name="Kerfeld C.A."/>
        </authorList>
    </citation>
    <scope>NUCLEOTIDE SEQUENCE [LARGE SCALE GENOMIC DNA]</scope>
    <source>
        <strain evidence="1 2">PCC 7429</strain>
    </source>
</reference>
<sequence length="37" mass="4419">MSLYIFVSIYEDLIYEDLGSPKKERMTEQVKKCCNDE</sequence>
<proteinExistence type="predicted"/>
<accession>L8MWE3</accession>
<evidence type="ECO:0000313" key="2">
    <source>
        <dbReference type="Proteomes" id="UP000011201"/>
    </source>
</evidence>
<comment type="caution">
    <text evidence="1">The sequence shown here is derived from an EMBL/GenBank/DDBJ whole genome shotgun (WGS) entry which is preliminary data.</text>
</comment>
<protein>
    <submittedName>
        <fullName evidence="1">Uncharacterized protein</fullName>
    </submittedName>
</protein>
<dbReference type="AlphaFoldDB" id="L8MWE3"/>
<dbReference type="EMBL" id="ALWB01000138">
    <property type="protein sequence ID" value="ELS31796.1"/>
    <property type="molecule type" value="Genomic_DNA"/>
</dbReference>
<organism evidence="1 2">
    <name type="scientific">Pseudanabaena biceps PCC 7429</name>
    <dbReference type="NCBI Taxonomy" id="927668"/>
    <lineage>
        <taxon>Bacteria</taxon>
        <taxon>Bacillati</taxon>
        <taxon>Cyanobacteriota</taxon>
        <taxon>Cyanophyceae</taxon>
        <taxon>Pseudanabaenales</taxon>
        <taxon>Pseudanabaenaceae</taxon>
        <taxon>Pseudanabaena</taxon>
    </lineage>
</organism>